<dbReference type="Pfam" id="PF02872">
    <property type="entry name" value="5_nucleotid_C"/>
    <property type="match status" value="1"/>
</dbReference>
<sequence length="600" mass="64772">MNMTSFDYYADRPDQAIGLTRTASLIRAARQEARQSGAEVLLFDNGDALQGTLLGDWAADQPGPQHPLLSAFEKLGYDAIALGNHDFSFGLPVLEAIVEHAPFPVLCGNLRRMGRAQVWRPWTVLKRRMRVGGEEVPLRVGVFSILPPQTARWEAHHLDGQVEVADSISTARTCIAELRDRGCDLVIALAHSGLGDAEPAPMSENVVIQLAALEGVDAIVAGHTHMLFPADIPDPVAGMDLQKGLIHGKPVVMPGTAGTHLGVIDLTLERDAAGWNIVAKSGQLRSVRPAHPDAGPVPEDPEMMQVCRAGHTRTRRRAASPVGRTEQALHSYFTFCGLGRGLTLVAAAQAAALRPVLKDSELEDLPLLSSVAPSKFGGRAGPRHFTDVPRGDVFLRHVSDLHVFPNELRAVVVSGAQLRNWLEMSAAVYRHIDGARDADLIDPQATGHNFDVLHGVTYEIDPSCPPRFNLGGHRTGNETGRIRNLCHHGTPVTPDQAFVVAVNNYRANGGGNFPIPRQSPAIQLPRMSIGAVVRDYLSGALERDPLEGAPASFSLTGFHGRAAVLRTGPGAAKYLDELAAFKPEPLGLDDRGFLRIRLWP</sequence>
<dbReference type="PANTHER" id="PTHR11575:SF6">
    <property type="entry name" value="2',3'-CYCLIC-NUCLEOTIDE 2'-PHOSPHODIESTERASE_3'-NUCLEOTIDASE"/>
    <property type="match status" value="1"/>
</dbReference>
<feature type="domain" description="Calcineurin-like phosphoesterase" evidence="3">
    <location>
        <begin position="31"/>
        <end position="226"/>
    </location>
</feature>
<dbReference type="PRINTS" id="PR01607">
    <property type="entry name" value="APYRASEFAMLY"/>
</dbReference>
<dbReference type="GO" id="GO:0016787">
    <property type="term" value="F:hydrolase activity"/>
    <property type="evidence" value="ECO:0007669"/>
    <property type="project" value="UniProtKB-KW"/>
</dbReference>
<gene>
    <name evidence="5" type="ORF">SAMN05444279_11540</name>
</gene>
<evidence type="ECO:0000313" key="5">
    <source>
        <dbReference type="EMBL" id="SHF04155.1"/>
    </source>
</evidence>
<accession>A0A1M4YEI8</accession>
<evidence type="ECO:0000256" key="2">
    <source>
        <dbReference type="RuleBase" id="RU362119"/>
    </source>
</evidence>
<evidence type="ECO:0000313" key="6">
    <source>
        <dbReference type="Proteomes" id="UP000325134"/>
    </source>
</evidence>
<dbReference type="AlphaFoldDB" id="A0A1M4YEI8"/>
<dbReference type="GO" id="GO:0000166">
    <property type="term" value="F:nucleotide binding"/>
    <property type="evidence" value="ECO:0007669"/>
    <property type="project" value="UniProtKB-KW"/>
</dbReference>
<reference evidence="5 6" key="1">
    <citation type="submission" date="2016-11" db="EMBL/GenBank/DDBJ databases">
        <authorList>
            <person name="Varghese N."/>
            <person name="Submissions S."/>
        </authorList>
    </citation>
    <scope>NUCLEOTIDE SEQUENCE [LARGE SCALE GENOMIC DNA]</scope>
    <source>
        <strain evidence="5 6">DSM 29341</strain>
    </source>
</reference>
<dbReference type="Gene3D" id="3.60.21.10">
    <property type="match status" value="1"/>
</dbReference>
<keyword evidence="2" id="KW-0547">Nucleotide-binding</keyword>
<dbReference type="InterPro" id="IPR008334">
    <property type="entry name" value="5'-Nucleotdase_C"/>
</dbReference>
<evidence type="ECO:0000256" key="1">
    <source>
        <dbReference type="ARBA" id="ARBA00022729"/>
    </source>
</evidence>
<dbReference type="InterPro" id="IPR004843">
    <property type="entry name" value="Calcineurin-like_PHP"/>
</dbReference>
<dbReference type="GO" id="GO:0030288">
    <property type="term" value="C:outer membrane-bounded periplasmic space"/>
    <property type="evidence" value="ECO:0007669"/>
    <property type="project" value="TreeGrafter"/>
</dbReference>
<dbReference type="InterPro" id="IPR006179">
    <property type="entry name" value="5_nucleotidase/apyrase"/>
</dbReference>
<dbReference type="SUPFAM" id="SSF55816">
    <property type="entry name" value="5'-nucleotidase (syn. UDP-sugar hydrolase), C-terminal domain"/>
    <property type="match status" value="1"/>
</dbReference>
<dbReference type="PANTHER" id="PTHR11575">
    <property type="entry name" value="5'-NUCLEOTIDASE-RELATED"/>
    <property type="match status" value="1"/>
</dbReference>
<keyword evidence="1" id="KW-0732">Signal</keyword>
<dbReference type="SUPFAM" id="SSF56300">
    <property type="entry name" value="Metallo-dependent phosphatases"/>
    <property type="match status" value="1"/>
</dbReference>
<keyword evidence="2" id="KW-0378">Hydrolase</keyword>
<protein>
    <submittedName>
        <fullName evidence="5">2',3'-cyclic-nucleotide 2'-phosphodiesterase / 3'-nucleotidase</fullName>
    </submittedName>
</protein>
<dbReference type="InterPro" id="IPR036907">
    <property type="entry name" value="5'-Nucleotdase_C_sf"/>
</dbReference>
<proteinExistence type="inferred from homology"/>
<evidence type="ECO:0000259" key="3">
    <source>
        <dbReference type="Pfam" id="PF00149"/>
    </source>
</evidence>
<dbReference type="Pfam" id="PF00149">
    <property type="entry name" value="Metallophos"/>
    <property type="match status" value="1"/>
</dbReference>
<organism evidence="5 6">
    <name type="scientific">Ruegeria intermedia</name>
    <dbReference type="NCBI Taxonomy" id="996115"/>
    <lineage>
        <taxon>Bacteria</taxon>
        <taxon>Pseudomonadati</taxon>
        <taxon>Pseudomonadota</taxon>
        <taxon>Alphaproteobacteria</taxon>
        <taxon>Rhodobacterales</taxon>
        <taxon>Roseobacteraceae</taxon>
        <taxon>Ruegeria</taxon>
    </lineage>
</organism>
<evidence type="ECO:0000259" key="4">
    <source>
        <dbReference type="Pfam" id="PF02872"/>
    </source>
</evidence>
<feature type="domain" description="5'-Nucleotidase C-terminal" evidence="4">
    <location>
        <begin position="386"/>
        <end position="515"/>
    </location>
</feature>
<comment type="similarity">
    <text evidence="2">Belongs to the 5'-nucleotidase family.</text>
</comment>
<dbReference type="GO" id="GO:0009166">
    <property type="term" value="P:nucleotide catabolic process"/>
    <property type="evidence" value="ECO:0007669"/>
    <property type="project" value="InterPro"/>
</dbReference>
<name>A0A1M4YEI8_9RHOB</name>
<dbReference type="InterPro" id="IPR029052">
    <property type="entry name" value="Metallo-depent_PP-like"/>
</dbReference>
<dbReference type="Proteomes" id="UP000325134">
    <property type="component" value="Unassembled WGS sequence"/>
</dbReference>
<keyword evidence="6" id="KW-1185">Reference proteome</keyword>
<dbReference type="Gene3D" id="3.90.780.10">
    <property type="entry name" value="5'-Nucleotidase, C-terminal domain"/>
    <property type="match status" value="1"/>
</dbReference>
<dbReference type="EMBL" id="FQVK01000015">
    <property type="protein sequence ID" value="SHF04155.1"/>
    <property type="molecule type" value="Genomic_DNA"/>
</dbReference>